<dbReference type="InterPro" id="IPR036412">
    <property type="entry name" value="HAD-like_sf"/>
</dbReference>
<evidence type="ECO:0000256" key="12">
    <source>
        <dbReference type="SAM" id="Phobius"/>
    </source>
</evidence>
<dbReference type="KEGG" id="azq:G3580_14975"/>
<dbReference type="GO" id="GO:0005391">
    <property type="term" value="F:P-type sodium:potassium-exchanging transporter activity"/>
    <property type="evidence" value="ECO:0007669"/>
    <property type="project" value="TreeGrafter"/>
</dbReference>
<keyword evidence="11 12" id="KW-0472">Membrane</keyword>
<dbReference type="Pfam" id="PF00690">
    <property type="entry name" value="Cation_ATPase_N"/>
    <property type="match status" value="1"/>
</dbReference>
<dbReference type="NCBIfam" id="TIGR01494">
    <property type="entry name" value="ATPase_P-type"/>
    <property type="match status" value="2"/>
</dbReference>
<keyword evidence="15" id="KW-1185">Reference proteome</keyword>
<evidence type="ECO:0000256" key="5">
    <source>
        <dbReference type="ARBA" id="ARBA00022692"/>
    </source>
</evidence>
<dbReference type="InterPro" id="IPR008250">
    <property type="entry name" value="ATPase_P-typ_transduc_dom_A_sf"/>
</dbReference>
<evidence type="ECO:0000256" key="9">
    <source>
        <dbReference type="ARBA" id="ARBA00022967"/>
    </source>
</evidence>
<dbReference type="Pfam" id="PF00689">
    <property type="entry name" value="Cation_ATPase_C"/>
    <property type="match status" value="1"/>
</dbReference>
<dbReference type="PRINTS" id="PR00120">
    <property type="entry name" value="HATPASE"/>
</dbReference>
<dbReference type="FunFam" id="2.70.150.10:FF:000160">
    <property type="entry name" value="Sarcoplasmic/endoplasmic reticulum calcium ATPase 1"/>
    <property type="match status" value="1"/>
</dbReference>
<dbReference type="SUPFAM" id="SSF81660">
    <property type="entry name" value="Metal cation-transporting ATPase, ATP-binding domain N"/>
    <property type="match status" value="1"/>
</dbReference>
<dbReference type="InterPro" id="IPR023214">
    <property type="entry name" value="HAD_sf"/>
</dbReference>
<protein>
    <submittedName>
        <fullName evidence="14">HAD-IC family P-type ATPase</fullName>
    </submittedName>
</protein>
<evidence type="ECO:0000313" key="15">
    <source>
        <dbReference type="Proteomes" id="UP000501991"/>
    </source>
</evidence>
<dbReference type="SUPFAM" id="SSF81653">
    <property type="entry name" value="Calcium ATPase, transduction domain A"/>
    <property type="match status" value="1"/>
</dbReference>
<dbReference type="GO" id="GO:0016887">
    <property type="term" value="F:ATP hydrolysis activity"/>
    <property type="evidence" value="ECO:0007669"/>
    <property type="project" value="InterPro"/>
</dbReference>
<evidence type="ECO:0000256" key="8">
    <source>
        <dbReference type="ARBA" id="ARBA00022842"/>
    </source>
</evidence>
<evidence type="ECO:0000313" key="14">
    <source>
        <dbReference type="EMBL" id="QID18809.1"/>
    </source>
</evidence>
<dbReference type="PANTHER" id="PTHR43294:SF21">
    <property type="entry name" value="CATION TRANSPORTING ATPASE"/>
    <property type="match status" value="1"/>
</dbReference>
<dbReference type="AlphaFoldDB" id="A0A6C1B773"/>
<keyword evidence="9" id="KW-1278">Translocase</keyword>
<dbReference type="FunFam" id="3.40.50.1000:FF:000028">
    <property type="entry name" value="Calcium-transporting P-type ATPase, putative"/>
    <property type="match status" value="1"/>
</dbReference>
<dbReference type="Proteomes" id="UP000501991">
    <property type="component" value="Chromosome"/>
</dbReference>
<dbReference type="InterPro" id="IPR023299">
    <property type="entry name" value="ATPase_P-typ_cyto_dom_N"/>
</dbReference>
<keyword evidence="7" id="KW-0067">ATP-binding</keyword>
<keyword evidence="6" id="KW-0547">Nucleotide-binding</keyword>
<feature type="transmembrane region" description="Helical" evidence="12">
    <location>
        <begin position="286"/>
        <end position="311"/>
    </location>
</feature>
<keyword evidence="3" id="KW-1003">Cell membrane</keyword>
<dbReference type="FunFam" id="3.40.50.1000:FF:000001">
    <property type="entry name" value="Phospholipid-transporting ATPase IC"/>
    <property type="match status" value="1"/>
</dbReference>
<dbReference type="GO" id="GO:0006883">
    <property type="term" value="P:intracellular sodium ion homeostasis"/>
    <property type="evidence" value="ECO:0007669"/>
    <property type="project" value="TreeGrafter"/>
</dbReference>
<dbReference type="InterPro" id="IPR044492">
    <property type="entry name" value="P_typ_ATPase_HD_dom"/>
</dbReference>
<proteinExistence type="inferred from homology"/>
<dbReference type="Pfam" id="PF00122">
    <property type="entry name" value="E1-E2_ATPase"/>
    <property type="match status" value="1"/>
</dbReference>
<dbReference type="GO" id="GO:0036376">
    <property type="term" value="P:sodium ion export across plasma membrane"/>
    <property type="evidence" value="ECO:0007669"/>
    <property type="project" value="TreeGrafter"/>
</dbReference>
<feature type="transmembrane region" description="Helical" evidence="12">
    <location>
        <begin position="706"/>
        <end position="724"/>
    </location>
</feature>
<feature type="transmembrane region" description="Helical" evidence="12">
    <location>
        <begin position="730"/>
        <end position="749"/>
    </location>
</feature>
<dbReference type="PRINTS" id="PR00119">
    <property type="entry name" value="CATATPASE"/>
</dbReference>
<dbReference type="PANTHER" id="PTHR43294">
    <property type="entry name" value="SODIUM/POTASSIUM-TRANSPORTING ATPASE SUBUNIT ALPHA"/>
    <property type="match status" value="1"/>
</dbReference>
<dbReference type="EMBL" id="CP048836">
    <property type="protein sequence ID" value="QID18809.1"/>
    <property type="molecule type" value="Genomic_DNA"/>
</dbReference>
<accession>A0A6C1B773</accession>
<dbReference type="GO" id="GO:0005524">
    <property type="term" value="F:ATP binding"/>
    <property type="evidence" value="ECO:0007669"/>
    <property type="project" value="UniProtKB-KW"/>
</dbReference>
<dbReference type="Gene3D" id="2.70.150.10">
    <property type="entry name" value="Calcium-transporting ATPase, cytoplasmic transduction domain A"/>
    <property type="match status" value="1"/>
</dbReference>
<dbReference type="Gene3D" id="3.40.50.1000">
    <property type="entry name" value="HAD superfamily/HAD-like"/>
    <property type="match status" value="1"/>
</dbReference>
<feature type="domain" description="Cation-transporting P-type ATPase N-terminal" evidence="13">
    <location>
        <begin position="15"/>
        <end position="89"/>
    </location>
</feature>
<feature type="transmembrane region" description="Helical" evidence="12">
    <location>
        <begin position="93"/>
        <end position="109"/>
    </location>
</feature>
<keyword evidence="4" id="KW-0597">Phosphoprotein</keyword>
<dbReference type="PROSITE" id="PS00154">
    <property type="entry name" value="ATPASE_E1_E2"/>
    <property type="match status" value="1"/>
</dbReference>
<dbReference type="InterPro" id="IPR050510">
    <property type="entry name" value="Cation_transp_ATPase_P-type"/>
</dbReference>
<feature type="transmembrane region" description="Helical" evidence="12">
    <location>
        <begin position="256"/>
        <end position="274"/>
    </location>
</feature>
<dbReference type="SUPFAM" id="SSF81665">
    <property type="entry name" value="Calcium ATPase, transmembrane domain M"/>
    <property type="match status" value="1"/>
</dbReference>
<evidence type="ECO:0000259" key="13">
    <source>
        <dbReference type="SMART" id="SM00831"/>
    </source>
</evidence>
<dbReference type="GO" id="GO:1902600">
    <property type="term" value="P:proton transmembrane transport"/>
    <property type="evidence" value="ECO:0007669"/>
    <property type="project" value="TreeGrafter"/>
</dbReference>
<name>A0A6C1B773_9RHOO</name>
<dbReference type="SFLD" id="SFLDF00027">
    <property type="entry name" value="p-type_atpase"/>
    <property type="match status" value="1"/>
</dbReference>
<dbReference type="GO" id="GO:0005886">
    <property type="term" value="C:plasma membrane"/>
    <property type="evidence" value="ECO:0007669"/>
    <property type="project" value="UniProtKB-SubCell"/>
</dbReference>
<dbReference type="InterPro" id="IPR001757">
    <property type="entry name" value="P_typ_ATPase"/>
</dbReference>
<dbReference type="Gene3D" id="1.20.1110.10">
    <property type="entry name" value="Calcium-transporting ATPase, transmembrane domain"/>
    <property type="match status" value="1"/>
</dbReference>
<keyword evidence="5 12" id="KW-0812">Transmembrane</keyword>
<dbReference type="SFLD" id="SFLDG00002">
    <property type="entry name" value="C1.7:_P-type_atpase_like"/>
    <property type="match status" value="1"/>
</dbReference>
<keyword evidence="8" id="KW-0460">Magnesium</keyword>
<dbReference type="Pfam" id="PF08282">
    <property type="entry name" value="Hydrolase_3"/>
    <property type="match status" value="1"/>
</dbReference>
<dbReference type="InterPro" id="IPR018303">
    <property type="entry name" value="ATPase_P-typ_P_site"/>
</dbReference>
<evidence type="ECO:0000256" key="11">
    <source>
        <dbReference type="ARBA" id="ARBA00023136"/>
    </source>
</evidence>
<comment type="similarity">
    <text evidence="2">Belongs to the cation transport ATPase (P-type) (TC 3.A.3) family. Type IIA subfamily.</text>
</comment>
<feature type="transmembrane region" description="Helical" evidence="12">
    <location>
        <begin position="833"/>
        <end position="856"/>
    </location>
</feature>
<dbReference type="GO" id="GO:0030007">
    <property type="term" value="P:intracellular potassium ion homeostasis"/>
    <property type="evidence" value="ECO:0007669"/>
    <property type="project" value="TreeGrafter"/>
</dbReference>
<evidence type="ECO:0000256" key="7">
    <source>
        <dbReference type="ARBA" id="ARBA00022840"/>
    </source>
</evidence>
<organism evidence="14 15">
    <name type="scientific">Nitrogeniibacter mangrovi</name>
    <dbReference type="NCBI Taxonomy" id="2016596"/>
    <lineage>
        <taxon>Bacteria</taxon>
        <taxon>Pseudomonadati</taxon>
        <taxon>Pseudomonadota</taxon>
        <taxon>Betaproteobacteria</taxon>
        <taxon>Rhodocyclales</taxon>
        <taxon>Zoogloeaceae</taxon>
        <taxon>Nitrogeniibacter</taxon>
    </lineage>
</organism>
<dbReference type="InterPro" id="IPR006068">
    <property type="entry name" value="ATPase_P-typ_cation-transptr_C"/>
</dbReference>
<dbReference type="Pfam" id="PF13246">
    <property type="entry name" value="Cation_ATPase"/>
    <property type="match status" value="1"/>
</dbReference>
<evidence type="ECO:0000256" key="10">
    <source>
        <dbReference type="ARBA" id="ARBA00022989"/>
    </source>
</evidence>
<dbReference type="Gene3D" id="3.40.1110.10">
    <property type="entry name" value="Calcium-transporting ATPase, cytoplasmic domain N"/>
    <property type="match status" value="1"/>
</dbReference>
<evidence type="ECO:0000256" key="6">
    <source>
        <dbReference type="ARBA" id="ARBA00022741"/>
    </source>
</evidence>
<keyword evidence="10 12" id="KW-1133">Transmembrane helix</keyword>
<comment type="subcellular location">
    <subcellularLocation>
        <location evidence="1">Cell membrane</location>
        <topology evidence="1">Multi-pass membrane protein</topology>
    </subcellularLocation>
</comment>
<dbReference type="InterPro" id="IPR004014">
    <property type="entry name" value="ATPase_P-typ_cation-transptr_N"/>
</dbReference>
<evidence type="ECO:0000256" key="4">
    <source>
        <dbReference type="ARBA" id="ARBA00022553"/>
    </source>
</evidence>
<feature type="transmembrane region" description="Helical" evidence="12">
    <location>
        <begin position="770"/>
        <end position="789"/>
    </location>
</feature>
<evidence type="ECO:0000256" key="3">
    <source>
        <dbReference type="ARBA" id="ARBA00022475"/>
    </source>
</evidence>
<dbReference type="InterPro" id="IPR023298">
    <property type="entry name" value="ATPase_P-typ_TM_dom_sf"/>
</dbReference>
<dbReference type="SFLD" id="SFLDS00003">
    <property type="entry name" value="Haloacid_Dehalogenase"/>
    <property type="match status" value="1"/>
</dbReference>
<sequence>MDPTLRPPDDDTPHPWHAHGVESVSARLATDVHHGLDHEEARRRLGVHGVNRLSQPPGRGPVRRLLLQFHQPLIYILLLSGAAAAVLGEWVDAAVIFGVVLVNAVVGFIQEGRAEQALAALARTVSSEVSVQRGGARHRLDAAHLVPGDVVHLAAGDRVPADVRIAHAAGLQASEAALTGESAAVAKHSAALPAPTRVAERSNMAFAGTLVVAGQGRGLVVATGDATETGRIAQMLAGTEALETPLTRAMGRFSNLLLVVILALAAMTFALGLARGESAVEMLMAAVALAVGAIPEGLPAALTVTLAIGVARMARRRAIIRRLPAVETLGSTTVICSDKTGTLTENQMTVESIYVGGQVYAVSGRGYAPVGRLSRDGLPVPLSGALRECLVAGVLCNDAALIKRDGEWTVDGDPTEGALIVAARKAGLDEASIAAGCPRVDELPFDAVRQTMATRHRTDAGAVIFVKGALERIIPRCARMLDAEGQPAPLDASAIDVAAQRMAASGLRVLAFARLSPAPRLACDADVAGDLSFIGLQGMIDPPRARATAAVKACHQAGIEVKMITGDHGLTALAIARQMGIANDDDTVVVGRELAAMDEMQLAAAVRSVRVFARVEPAEKLRLVRALQAHRAVVAMTGDGVNDAPALKAADIGVAMGAGGTDVAKEAADMVLTDDNFATIEAAVEVGRGVYDNLVKFITWTLPTNFGEGLVILAAIFAGVTLPITPLQILWINMTTAVLLGMSLAFEPIESDVMHRAPRPPGQPMLDRVLVGRIVLVGVVMLAGAFGLFVRWSGLSGDVAVARSVAVNVFVMVEIVFLFACRSQRRPLWRIAPFSNSWVWGGVLAQVLLQAAFTYWAPMQAVFGTAAVPPAAWAEIVGIGLVALVIVELEKAIRRPHDASMRKSAAQASSSGK</sequence>
<dbReference type="GO" id="GO:1990573">
    <property type="term" value="P:potassium ion import across plasma membrane"/>
    <property type="evidence" value="ECO:0007669"/>
    <property type="project" value="TreeGrafter"/>
</dbReference>
<dbReference type="InterPro" id="IPR059000">
    <property type="entry name" value="ATPase_P-type_domA"/>
</dbReference>
<dbReference type="RefSeq" id="WP_173766825.1">
    <property type="nucleotide sequence ID" value="NZ_CP048836.1"/>
</dbReference>
<dbReference type="SUPFAM" id="SSF56784">
    <property type="entry name" value="HAD-like"/>
    <property type="match status" value="1"/>
</dbReference>
<evidence type="ECO:0000256" key="1">
    <source>
        <dbReference type="ARBA" id="ARBA00004651"/>
    </source>
</evidence>
<dbReference type="SMART" id="SM00831">
    <property type="entry name" value="Cation_ATPase_N"/>
    <property type="match status" value="1"/>
</dbReference>
<reference evidence="14 15" key="1">
    <citation type="submission" date="2020-02" db="EMBL/GenBank/DDBJ databases">
        <title>Nitrogenibacter mangrovi gen. nov., sp. nov. isolated from mangrove sediment, a denitrifying betaproteobacterium.</title>
        <authorList>
            <person name="Liao H."/>
            <person name="Tian Y."/>
        </authorList>
    </citation>
    <scope>NUCLEOTIDE SEQUENCE [LARGE SCALE GENOMIC DNA]</scope>
    <source>
        <strain evidence="14 15">M9-3-2</strain>
    </source>
</reference>
<feature type="transmembrane region" description="Helical" evidence="12">
    <location>
        <begin position="862"/>
        <end position="887"/>
    </location>
</feature>
<evidence type="ECO:0000256" key="2">
    <source>
        <dbReference type="ARBA" id="ARBA00005675"/>
    </source>
</evidence>
<gene>
    <name evidence="14" type="ORF">G3580_14975</name>
</gene>
<feature type="transmembrane region" description="Helical" evidence="12">
    <location>
        <begin position="801"/>
        <end position="821"/>
    </location>
</feature>